<dbReference type="GO" id="GO:0004161">
    <property type="term" value="F:dimethylallyltranstransferase activity"/>
    <property type="evidence" value="ECO:0007669"/>
    <property type="project" value="UniProtKB-EC"/>
</dbReference>
<evidence type="ECO:0000313" key="8">
    <source>
        <dbReference type="Proteomes" id="UP001519362"/>
    </source>
</evidence>
<gene>
    <name evidence="7" type="ORF">JOF34_000589</name>
</gene>
<comment type="similarity">
    <text evidence="2 6">Belongs to the FPP/GGPP synthase family.</text>
</comment>
<keyword evidence="3 6" id="KW-0808">Transferase</keyword>
<evidence type="ECO:0000256" key="1">
    <source>
        <dbReference type="ARBA" id="ARBA00001946"/>
    </source>
</evidence>
<keyword evidence="8" id="KW-1185">Reference proteome</keyword>
<dbReference type="GO" id="GO:0004337">
    <property type="term" value="F:(2E,6E)-farnesyl diphosphate synthase activity"/>
    <property type="evidence" value="ECO:0007669"/>
    <property type="project" value="UniProtKB-EC"/>
</dbReference>
<dbReference type="SUPFAM" id="SSF48576">
    <property type="entry name" value="Terpenoid synthases"/>
    <property type="match status" value="1"/>
</dbReference>
<evidence type="ECO:0000256" key="6">
    <source>
        <dbReference type="RuleBase" id="RU004466"/>
    </source>
</evidence>
<comment type="caution">
    <text evidence="7">The sequence shown here is derived from an EMBL/GenBank/DDBJ whole genome shotgun (WGS) entry which is preliminary data.</text>
</comment>
<dbReference type="CDD" id="cd00685">
    <property type="entry name" value="Trans_IPPS_HT"/>
    <property type="match status" value="1"/>
</dbReference>
<name>A0ABS4ZFE1_9MICO</name>
<dbReference type="SFLD" id="SFLDS00005">
    <property type="entry name" value="Isoprenoid_Synthase_Type_I"/>
    <property type="match status" value="1"/>
</dbReference>
<accession>A0ABS4ZFE1</accession>
<dbReference type="EC" id="2.5.1.29" evidence="7"/>
<dbReference type="InterPro" id="IPR000092">
    <property type="entry name" value="Polyprenyl_synt"/>
</dbReference>
<dbReference type="Gene3D" id="1.10.600.10">
    <property type="entry name" value="Farnesyl Diphosphate Synthase"/>
    <property type="match status" value="1"/>
</dbReference>
<dbReference type="PROSITE" id="PS00723">
    <property type="entry name" value="POLYPRENYL_SYNTHASE_1"/>
    <property type="match status" value="1"/>
</dbReference>
<proteinExistence type="inferred from homology"/>
<evidence type="ECO:0000256" key="4">
    <source>
        <dbReference type="ARBA" id="ARBA00022723"/>
    </source>
</evidence>
<dbReference type="PANTHER" id="PTHR12001:SF85">
    <property type="entry name" value="SHORT CHAIN ISOPRENYL DIPHOSPHATE SYNTHASE"/>
    <property type="match status" value="1"/>
</dbReference>
<keyword evidence="5" id="KW-0460">Magnesium</keyword>
<evidence type="ECO:0000256" key="5">
    <source>
        <dbReference type="ARBA" id="ARBA00022842"/>
    </source>
</evidence>
<dbReference type="GO" id="GO:0004311">
    <property type="term" value="F:geranylgeranyl diphosphate synthase activity"/>
    <property type="evidence" value="ECO:0007669"/>
    <property type="project" value="UniProtKB-EC"/>
</dbReference>
<dbReference type="EC" id="2.5.1.1" evidence="7"/>
<evidence type="ECO:0000256" key="2">
    <source>
        <dbReference type="ARBA" id="ARBA00006706"/>
    </source>
</evidence>
<dbReference type="EMBL" id="JAGIOL010000001">
    <property type="protein sequence ID" value="MBP2436003.1"/>
    <property type="molecule type" value="Genomic_DNA"/>
</dbReference>
<evidence type="ECO:0000256" key="3">
    <source>
        <dbReference type="ARBA" id="ARBA00022679"/>
    </source>
</evidence>
<dbReference type="Proteomes" id="UP001519362">
    <property type="component" value="Unassembled WGS sequence"/>
</dbReference>
<dbReference type="PROSITE" id="PS00444">
    <property type="entry name" value="POLYPRENYL_SYNTHASE_2"/>
    <property type="match status" value="1"/>
</dbReference>
<organism evidence="7 8">
    <name type="scientific">Microbacterium amylolyticum</name>
    <dbReference type="NCBI Taxonomy" id="936337"/>
    <lineage>
        <taxon>Bacteria</taxon>
        <taxon>Bacillati</taxon>
        <taxon>Actinomycetota</taxon>
        <taxon>Actinomycetes</taxon>
        <taxon>Micrococcales</taxon>
        <taxon>Microbacteriaceae</taxon>
        <taxon>Microbacterium</taxon>
    </lineage>
</organism>
<dbReference type="PANTHER" id="PTHR12001">
    <property type="entry name" value="GERANYLGERANYL PYROPHOSPHATE SYNTHASE"/>
    <property type="match status" value="1"/>
</dbReference>
<dbReference type="InterPro" id="IPR008949">
    <property type="entry name" value="Isoprenoid_synthase_dom_sf"/>
</dbReference>
<dbReference type="Pfam" id="PF00348">
    <property type="entry name" value="polyprenyl_synt"/>
    <property type="match status" value="1"/>
</dbReference>
<dbReference type="RefSeq" id="WP_165137463.1">
    <property type="nucleotide sequence ID" value="NZ_CP049253.1"/>
</dbReference>
<dbReference type="EC" id="2.5.1.10" evidence="7"/>
<evidence type="ECO:0000313" key="7">
    <source>
        <dbReference type="EMBL" id="MBP2436003.1"/>
    </source>
</evidence>
<dbReference type="InterPro" id="IPR033749">
    <property type="entry name" value="Polyprenyl_synt_CS"/>
</dbReference>
<reference evidence="7 8" key="1">
    <citation type="submission" date="2021-03" db="EMBL/GenBank/DDBJ databases">
        <title>Sequencing the genomes of 1000 actinobacteria strains.</title>
        <authorList>
            <person name="Klenk H.-P."/>
        </authorList>
    </citation>
    <scope>NUCLEOTIDE SEQUENCE [LARGE SCALE GENOMIC DNA]</scope>
    <source>
        <strain evidence="7 8">DSM 24221</strain>
    </source>
</reference>
<comment type="cofactor">
    <cofactor evidence="1">
        <name>Mg(2+)</name>
        <dbReference type="ChEBI" id="CHEBI:18420"/>
    </cofactor>
</comment>
<sequence length="367" mass="39760">MRSPHDIITAVSEVLEAFVSECRKEILDDPIYAGAENPDVVATALIDHAAEALRGGKRLRARFAFSGWRAVYSQEDHTGRVTTLGAALEVFQAAALVHDDIVDNSDTRRGRPAMHRAFESVHRAREWHGASDSFGRSGAILLGDLLLGWSDDLLERAISDADAAAGVRALYARMRRDVILGQFLDIAEESAWPTIPDREHATRALRIATLKSARYSVQQPLLLGAVLGGARSDQIAALESFGHPLGIAFQLRDDVLGVFGDESVTGKPSGDDLREGKRTLLIAYAREAMTARDRAELDQRLGASDLTRDEIVALQQAIRDTGALDRVETLITESASQADAAIDSADIDAEAATQLRDLTTAATRRSA</sequence>
<keyword evidence="4" id="KW-0479">Metal-binding</keyword>
<protein>
    <submittedName>
        <fullName evidence="7">Geranylgeranyl diphosphate synthase type I</fullName>
        <ecNumber evidence="7">2.5.1.1</ecNumber>
        <ecNumber evidence="7">2.5.1.10</ecNumber>
        <ecNumber evidence="7">2.5.1.29</ecNumber>
    </submittedName>
</protein>
<dbReference type="SFLD" id="SFLDG01017">
    <property type="entry name" value="Polyprenyl_Transferase_Like"/>
    <property type="match status" value="1"/>
</dbReference>